<dbReference type="Proteomes" id="UP000285023">
    <property type="component" value="Unassembled WGS sequence"/>
</dbReference>
<proteinExistence type="predicted"/>
<feature type="domain" description="Histidine kinase" evidence="3">
    <location>
        <begin position="310"/>
        <end position="512"/>
    </location>
</feature>
<comment type="caution">
    <text evidence="4">The sequence shown here is derived from an EMBL/GenBank/DDBJ whole genome shotgun (WGS) entry which is preliminary data.</text>
</comment>
<dbReference type="InterPro" id="IPR036097">
    <property type="entry name" value="HisK_dim/P_sf"/>
</dbReference>
<dbReference type="RefSeq" id="WP_119530603.1">
    <property type="nucleotide sequence ID" value="NZ_QXTF01000001.1"/>
</dbReference>
<dbReference type="Gene3D" id="1.10.287.130">
    <property type="match status" value="1"/>
</dbReference>
<keyword evidence="4" id="KW-0418">Kinase</keyword>
<evidence type="ECO:0000313" key="4">
    <source>
        <dbReference type="EMBL" id="RIX31586.1"/>
    </source>
</evidence>
<gene>
    <name evidence="4" type="ORF">D3M59_00755</name>
</gene>
<dbReference type="EC" id="2.7.13.3" evidence="2"/>
<dbReference type="GO" id="GO:0000155">
    <property type="term" value="F:phosphorelay sensor kinase activity"/>
    <property type="evidence" value="ECO:0007669"/>
    <property type="project" value="InterPro"/>
</dbReference>
<evidence type="ECO:0000256" key="2">
    <source>
        <dbReference type="ARBA" id="ARBA00012438"/>
    </source>
</evidence>
<sequence length="523" mass="57017">MRFDDRLKTVMTQPVADAHDRTVRWRQLVDLLSRPHDSIDPALLDAALTMVRAGLRTVARPIRAATARSIAGRASEPRLIAIFAADRLEVAAPLLSSAKMDDSGWAEVTAAASPEVRAFIRSLRGEQVDLPVSGSGTAPIPDESEEHVPSISELVARIERLKARREELAPLVEKFAEGPTEQAVPAVQVRAPGDPMLFSWECDASGQIGWVEGAPRGALIGRSLPGDEGADRKLVRAFSDRLPFDAASLTIATPAIEGEWRLSGIPAFSPVDGRFLGYRGIARRQGEEEPELPAPRRQMALANDAESLRETIHEIKTPLNAIIGFAEIIDGQYLGPAHRSYRHRAAEIVLQARILLAAIEDLDFAAQVQTGTAARRPPEPLRDFLPATIEALAAKALERGVHLRVAPVSEDHRYLLDRDLTERLLRRLLGAMLDASAADETIKVDVREDRGKCHFAVTRPQATHHLTDRQMLDPSHQLAGEDASSKLGLGFALRLVRGLVRLAGGTLRFTAEQVVLAIPATKA</sequence>
<protein>
    <recommendedName>
        <fullName evidence="2">histidine kinase</fullName>
        <ecNumber evidence="2">2.7.13.3</ecNumber>
    </recommendedName>
</protein>
<dbReference type="CDD" id="cd00082">
    <property type="entry name" value="HisKA"/>
    <property type="match status" value="1"/>
</dbReference>
<dbReference type="AlphaFoldDB" id="A0A418Q0N6"/>
<reference evidence="4 5" key="1">
    <citation type="submission" date="2018-09" db="EMBL/GenBank/DDBJ databases">
        <title>Sphingomonas sp. DAC4.</title>
        <authorList>
            <person name="Seo T."/>
        </authorList>
    </citation>
    <scope>NUCLEOTIDE SEQUENCE [LARGE SCALE GENOMIC DNA]</scope>
    <source>
        <strain evidence="4 5">DAC4</strain>
    </source>
</reference>
<keyword evidence="5" id="KW-1185">Reference proteome</keyword>
<evidence type="ECO:0000256" key="1">
    <source>
        <dbReference type="ARBA" id="ARBA00000085"/>
    </source>
</evidence>
<evidence type="ECO:0000259" key="3">
    <source>
        <dbReference type="PROSITE" id="PS50109"/>
    </source>
</evidence>
<comment type="catalytic activity">
    <reaction evidence="1">
        <text>ATP + protein L-histidine = ADP + protein N-phospho-L-histidine.</text>
        <dbReference type="EC" id="2.7.13.3"/>
    </reaction>
</comment>
<dbReference type="Gene3D" id="3.30.565.10">
    <property type="entry name" value="Histidine kinase-like ATPase, C-terminal domain"/>
    <property type="match status" value="1"/>
</dbReference>
<dbReference type="SUPFAM" id="SSF47384">
    <property type="entry name" value="Homodimeric domain of signal transducing histidine kinase"/>
    <property type="match status" value="1"/>
</dbReference>
<dbReference type="InterPro" id="IPR005467">
    <property type="entry name" value="His_kinase_dom"/>
</dbReference>
<evidence type="ECO:0000313" key="5">
    <source>
        <dbReference type="Proteomes" id="UP000285023"/>
    </source>
</evidence>
<dbReference type="EMBL" id="QXTF01000001">
    <property type="protein sequence ID" value="RIX31586.1"/>
    <property type="molecule type" value="Genomic_DNA"/>
</dbReference>
<accession>A0A418Q0N6</accession>
<organism evidence="4 5">
    <name type="scientific">Sphingomonas edaphi</name>
    <dbReference type="NCBI Taxonomy" id="2315689"/>
    <lineage>
        <taxon>Bacteria</taxon>
        <taxon>Pseudomonadati</taxon>
        <taxon>Pseudomonadota</taxon>
        <taxon>Alphaproteobacteria</taxon>
        <taxon>Sphingomonadales</taxon>
        <taxon>Sphingomonadaceae</taxon>
        <taxon>Sphingomonas</taxon>
    </lineage>
</organism>
<dbReference type="SUPFAM" id="SSF55874">
    <property type="entry name" value="ATPase domain of HSP90 chaperone/DNA topoisomerase II/histidine kinase"/>
    <property type="match status" value="1"/>
</dbReference>
<dbReference type="PROSITE" id="PS50109">
    <property type="entry name" value="HIS_KIN"/>
    <property type="match status" value="1"/>
</dbReference>
<name>A0A418Q0N6_9SPHN</name>
<dbReference type="InterPro" id="IPR036890">
    <property type="entry name" value="HATPase_C_sf"/>
</dbReference>
<dbReference type="OrthoDB" id="9813151at2"/>
<dbReference type="InterPro" id="IPR003661">
    <property type="entry name" value="HisK_dim/P_dom"/>
</dbReference>
<keyword evidence="4" id="KW-0808">Transferase</keyword>